<protein>
    <submittedName>
        <fullName evidence="2">Putative acetyltransferase</fullName>
    </submittedName>
</protein>
<dbReference type="SUPFAM" id="SSF55729">
    <property type="entry name" value="Acyl-CoA N-acyltransferases (Nat)"/>
    <property type="match status" value="1"/>
</dbReference>
<evidence type="ECO:0000313" key="3">
    <source>
        <dbReference type="Proteomes" id="UP000256977"/>
    </source>
</evidence>
<accession>A0A3D9HUU9</accession>
<sequence length="172" mass="21002">MEIRLRPVELIHKEILFNLYQFYLYDFSRISEEDLGFDGRFEIKLDHYWEDPRWNPFFIYYEERIIGFLIILFENYDTVPDPTHVIYDFLILSKYRRKGFGKLAAFQAFNLYQAKWKVVQIKTNEQAIHFWRDVVNQYTVGQYTEVFREDLNKYVQSFTNKTARTNCANGER</sequence>
<proteinExistence type="predicted"/>
<feature type="domain" description="N-acetyltransferase" evidence="1">
    <location>
        <begin position="3"/>
        <end position="161"/>
    </location>
</feature>
<dbReference type="Pfam" id="PF00583">
    <property type="entry name" value="Acetyltransf_1"/>
    <property type="match status" value="1"/>
</dbReference>
<keyword evidence="3" id="KW-1185">Reference proteome</keyword>
<dbReference type="Proteomes" id="UP000256977">
    <property type="component" value="Unassembled WGS sequence"/>
</dbReference>
<dbReference type="RefSeq" id="WP_116065512.1">
    <property type="nucleotide sequence ID" value="NZ_QRDZ01000050.1"/>
</dbReference>
<dbReference type="InterPro" id="IPR000182">
    <property type="entry name" value="GNAT_dom"/>
</dbReference>
<evidence type="ECO:0000313" key="2">
    <source>
        <dbReference type="EMBL" id="RED53195.1"/>
    </source>
</evidence>
<reference evidence="2 3" key="1">
    <citation type="submission" date="2018-07" db="EMBL/GenBank/DDBJ databases">
        <title>Genomic Encyclopedia of Type Strains, Phase III (KMG-III): the genomes of soil and plant-associated and newly described type strains.</title>
        <authorList>
            <person name="Whitman W."/>
        </authorList>
    </citation>
    <scope>NUCLEOTIDE SEQUENCE [LARGE SCALE GENOMIC DNA]</scope>
    <source>
        <strain evidence="2 3">CECT 7287</strain>
    </source>
</reference>
<dbReference type="GO" id="GO:0016747">
    <property type="term" value="F:acyltransferase activity, transferring groups other than amino-acyl groups"/>
    <property type="evidence" value="ECO:0007669"/>
    <property type="project" value="InterPro"/>
</dbReference>
<keyword evidence="2" id="KW-0808">Transferase</keyword>
<organism evidence="2 3">
    <name type="scientific">Cohnella phaseoli</name>
    <dbReference type="NCBI Taxonomy" id="456490"/>
    <lineage>
        <taxon>Bacteria</taxon>
        <taxon>Bacillati</taxon>
        <taxon>Bacillota</taxon>
        <taxon>Bacilli</taxon>
        <taxon>Bacillales</taxon>
        <taxon>Paenibacillaceae</taxon>
        <taxon>Cohnella</taxon>
    </lineage>
</organism>
<name>A0A3D9HUU9_9BACL</name>
<evidence type="ECO:0000259" key="1">
    <source>
        <dbReference type="PROSITE" id="PS51186"/>
    </source>
</evidence>
<dbReference type="PROSITE" id="PS51186">
    <property type="entry name" value="GNAT"/>
    <property type="match status" value="1"/>
</dbReference>
<dbReference type="Gene3D" id="3.40.630.30">
    <property type="match status" value="1"/>
</dbReference>
<dbReference type="OrthoDB" id="8479334at2"/>
<dbReference type="AlphaFoldDB" id="A0A3D9HUU9"/>
<dbReference type="InterPro" id="IPR016181">
    <property type="entry name" value="Acyl_CoA_acyltransferase"/>
</dbReference>
<gene>
    <name evidence="2" type="ORF">DFP98_15011</name>
</gene>
<dbReference type="CDD" id="cd04301">
    <property type="entry name" value="NAT_SF"/>
    <property type="match status" value="1"/>
</dbReference>
<comment type="caution">
    <text evidence="2">The sequence shown here is derived from an EMBL/GenBank/DDBJ whole genome shotgun (WGS) entry which is preliminary data.</text>
</comment>
<dbReference type="EMBL" id="QRDZ01000050">
    <property type="protein sequence ID" value="RED53195.1"/>
    <property type="molecule type" value="Genomic_DNA"/>
</dbReference>